<feature type="domain" description="Trimeric autotransporter adhesin YadA-like head" evidence="13">
    <location>
        <begin position="121"/>
        <end position="141"/>
    </location>
</feature>
<evidence type="ECO:0000256" key="11">
    <source>
        <dbReference type="SAM" id="Coils"/>
    </source>
</evidence>
<dbReference type="Pfam" id="PF05662">
    <property type="entry name" value="YadA_stalk"/>
    <property type="match status" value="4"/>
</dbReference>
<feature type="domain" description="Trimeric autotransporter adhesin YadA-like head" evidence="13">
    <location>
        <begin position="279"/>
        <end position="303"/>
    </location>
</feature>
<keyword evidence="5" id="KW-1134">Transmembrane beta strand</keyword>
<name>A0A6L5WG20_9BACT</name>
<feature type="domain" description="Trimeric autotransporter adhesin YadA-like stalk" evidence="14">
    <location>
        <begin position="2022"/>
        <end position="2052"/>
    </location>
</feature>
<feature type="domain" description="Trimeric autotransporter adhesin YadA-like head" evidence="13">
    <location>
        <begin position="1966"/>
        <end position="1992"/>
    </location>
</feature>
<dbReference type="RefSeq" id="WP_229770877.1">
    <property type="nucleotide sequence ID" value="NZ_VWSJ01000004.1"/>
</dbReference>
<feature type="domain" description="Trimeric autotransporter adhesin YadA-like head" evidence="13">
    <location>
        <begin position="530"/>
        <end position="552"/>
    </location>
</feature>
<protein>
    <submittedName>
        <fullName evidence="15">Uncharacterized protein</fullName>
    </submittedName>
</protein>
<evidence type="ECO:0000256" key="5">
    <source>
        <dbReference type="ARBA" id="ARBA00022452"/>
    </source>
</evidence>
<dbReference type="PROSITE" id="PS00018">
    <property type="entry name" value="EF_HAND_1"/>
    <property type="match status" value="1"/>
</dbReference>
<evidence type="ECO:0000256" key="9">
    <source>
        <dbReference type="ARBA" id="ARBA00023136"/>
    </source>
</evidence>
<dbReference type="Gene3D" id="3.30.1300.30">
    <property type="entry name" value="GSPII I/J protein-like"/>
    <property type="match status" value="1"/>
</dbReference>
<feature type="domain" description="Trimeric autotransporter adhesin YadA-like head" evidence="13">
    <location>
        <begin position="252"/>
        <end position="277"/>
    </location>
</feature>
<dbReference type="InterPro" id="IPR018247">
    <property type="entry name" value="EF_Hand_1_Ca_BS"/>
</dbReference>
<dbReference type="CDD" id="cd12820">
    <property type="entry name" value="LbR_YadA-like"/>
    <property type="match status" value="1"/>
</dbReference>
<keyword evidence="10" id="KW-0998">Cell outer membrane</keyword>
<comment type="similarity">
    <text evidence="3">Belongs to the autotransporter-2 (AT-2) (TC 1.B.40) family.</text>
</comment>
<reference evidence="15 16" key="2">
    <citation type="submission" date="2020-03" db="EMBL/GenBank/DDBJ databases">
        <title>Campylobacter portucalensis sp. nov., a new species of Campylobacter isolated from the reproductive tract of bulls.</title>
        <authorList>
            <person name="Silva M.F."/>
            <person name="Pereira G."/>
            <person name="Carneiro C."/>
            <person name="Hemphill A."/>
            <person name="Mateus L."/>
            <person name="Lopes-Da-Costa L."/>
            <person name="Silva E."/>
        </authorList>
    </citation>
    <scope>NUCLEOTIDE SEQUENCE [LARGE SCALE GENOMIC DNA]</scope>
    <source>
        <strain evidence="15 16">FMV-PI01</strain>
    </source>
</reference>
<evidence type="ECO:0000259" key="12">
    <source>
        <dbReference type="Pfam" id="PF03895"/>
    </source>
</evidence>
<dbReference type="GO" id="GO:0015031">
    <property type="term" value="P:protein transport"/>
    <property type="evidence" value="ECO:0007669"/>
    <property type="project" value="UniProtKB-KW"/>
</dbReference>
<feature type="domain" description="Trimeric autotransporter adhesin YadA-like stalk" evidence="14">
    <location>
        <begin position="1908"/>
        <end position="1938"/>
    </location>
</feature>
<evidence type="ECO:0000256" key="7">
    <source>
        <dbReference type="ARBA" id="ARBA00022729"/>
    </source>
</evidence>
<evidence type="ECO:0000256" key="1">
    <source>
        <dbReference type="ARBA" id="ARBA00004241"/>
    </source>
</evidence>
<sequence length="2128" mass="229368">MSNNYSNNDGLTKVGTRSIAIGWNSASAGQNSVTIGADSMAIKFNKDNIDPLNLSISKNNKTYWEKMFEKGQYINNVTIVGSKSYAELEGSVVIGHGSIAEENPSTNKKDDSQQIWHKGESVVIGTHSKTRGNQAVAVGSHTYAEDHSVAVGNEVFAKGQGSIAIGSAVSSVYTDFVYEQDVEYLQDVYAMTFNKLNEDGSFSALNPIGKDHYGFEMKNGKLDRHYINWAKKSPTIATKEGSIALGTRVLSTGLGSIAVGPNSSALKDYSTAIGTYSRAVGVGATAFGSFTKVLADQSVAVGNSIDVLKKGGMAYGYKAKSGGENSIAIGSNVFANIQMDYFNAETNNGNNYDKQGYGIPGHALIKDEIHTAQNQELKFSSITDNFDSILEGHEIVKHDDTFNNQKAQHNKGLKTELLVNAHNAVDDKDKFDQYMKKIEEEFKDIDKDGVINLLDYQRKIYGNNIDQPGYKLNLKSRNWIAVEDGSKNAITIGTNSASNGNNAIAIGTGVFSRRDNSMALGSYSYALHYNSMSIGVLSRAFSRNSMALGVGSGVDFNSEGSMAIGMGALVPQDNKNSIALGYKSIVDYTKEDYKKQAWIPKGSYVVPTSQHIGIISVGSKGAERRITNVAAGALDSDAVNVEQIRALEERININIGDLEFRDMSSSNYISVKLDKEDKGKLDRVKILRQYMNLKAKYLTIIANNKNDDGEVKNPEINELAQKINEKILEIEEQAQKNYKDFDTMVKNIFQDENTQIQKLKVTDKNTSKEILNAIKTNLDKDLEKLAKKEEEIKKKITTNYLNDGAEGNHSLAFGYKARAKANEAIALGSYSNADRNGSGVFKNDNITLSNGASRGGNSKNYYIPTLNGSSSLSNNKDNNATWNATLGALAIGDPDKNFTRQITGVAAGLKDTDAVNIAQLKETINLIKSGGTQTAQNAKGIDIKDANSSENNITISKEKGIVIENNDNNTTIGKDGIKVVNKEGNTTIINKNGINITTNDNNSSTNINPAKIVLKRLDGDRNLTATITPDDINFTNSKDHNQTYLGKNGLIIQRGSNKITLNENGLDLNGTDIKNAKNGFLKFAGDNNQSDENISTIKFGEILKISGGESNQSKTTSGNIGVFAKKDGNLSIRLAKDINLTDNGSIFFGDKDTNLSKKGLFVKADGNITSLTKDGFKFENNETNTTINKQGIKVVTKDANTTIKDGFKFITLENNITIDKDSFKFTAKDGNSTTINKDGFIVLNKDKNTTIKPGEISLFEKDSKPKTILSTNEIKFISANDKNITSLGNKGLFIPSINGGNITITKDGIDLNGTEIKGFKNGYLKFVSDEKDKNTTINLGNTLKISGGESNQSKTTSGNIGVFANSDGNISIKLSKDINLTNSGSIFFGDKNTSLSKNGLVINKDSNSSNLTASRLELKSQDKNASYSANGVELKFKESNGSITTITLNKDGLDLGGKALKNLGEGNLSKGSKEAVTGGQLYEALNGKGGIKEASNKIKELIGSEFIDDNGTFKEGALNTNLSSNQGIIENKNIIQAINNLNLHGTKFFHVNSDAKVYGEKNSSKKDNYDSAANSYGAISIGINAKVNENSWNSISMGRDSNVTGANSISIGFGNRVVGFGSGAIGDPSFVEANSSYSIGNNNKIYANSSFALGNFIEIGKDKNSTKEISNALALGDHSKVKVAFGVALGANSNADTEAFIIKDEKENDYKTGFDPLSNADTLEKNMALKDIEKDIVDKLAQAHKDLNEKKSELLNAKIAHNEAKLKQSEAQMIIKDIEIELAQLEARNKTNENLIAKLEKEVKSANGSNNTASQDRITKLKKDQEIYKKRQEELEKKKKETQEQKEQFAKELVVAQTKVEEATKKVEDSQNTLLIALKDDKAKNISTWISTSGAVSVGDLENGITRQITGVAAGREDSDAVNVAQLKRLSNVLNKNVASNVESKYDKNPQATGKNSFAAAPGSKAIADESTAIGVGAEAGGKNSVALGFGSTTQIGVDEKGNPIHRDNVVSVGSPTNERVISNVAPGVLGTDAVNLNQLNAAYKTIQELREDAFAGIASAAAIGSLPQSTIPGKRLISLGSSHYKGENAYAIGFSGLSDNGRWIFKGGLSYDSKKNNLVSGSVGFYF</sequence>
<dbReference type="InterPro" id="IPR008635">
    <property type="entry name" value="Coiled_stalk_dom"/>
</dbReference>
<keyword evidence="6" id="KW-0812">Transmembrane</keyword>
<dbReference type="Gene3D" id="6.10.250.2040">
    <property type="match status" value="1"/>
</dbReference>
<evidence type="ECO:0000313" key="16">
    <source>
        <dbReference type="Proteomes" id="UP000476338"/>
    </source>
</evidence>
<keyword evidence="16" id="KW-1185">Reference proteome</keyword>
<feature type="domain" description="Trimeric autotransporter adhesin YadA-like stalk" evidence="14">
    <location>
        <begin position="625"/>
        <end position="656"/>
    </location>
</feature>
<evidence type="ECO:0000256" key="4">
    <source>
        <dbReference type="ARBA" id="ARBA00022448"/>
    </source>
</evidence>
<evidence type="ECO:0000256" key="2">
    <source>
        <dbReference type="ARBA" id="ARBA00004442"/>
    </source>
</evidence>
<evidence type="ECO:0000256" key="3">
    <source>
        <dbReference type="ARBA" id="ARBA00005848"/>
    </source>
</evidence>
<dbReference type="InterPro" id="IPR008640">
    <property type="entry name" value="Adhesin_Head_dom"/>
</dbReference>
<feature type="domain" description="Trimeric autotransporter adhesin YadA-like head" evidence="13">
    <location>
        <begin position="1593"/>
        <end position="1614"/>
    </location>
</feature>
<dbReference type="EMBL" id="VWSJ01000004">
    <property type="protein sequence ID" value="MSN95964.1"/>
    <property type="molecule type" value="Genomic_DNA"/>
</dbReference>
<dbReference type="InterPro" id="IPR011049">
    <property type="entry name" value="Serralysin-like_metalloprot_C"/>
</dbReference>
<organism evidence="15 16">
    <name type="scientific">Campylobacter portucalensis</name>
    <dbReference type="NCBI Taxonomy" id="2608384"/>
    <lineage>
        <taxon>Bacteria</taxon>
        <taxon>Pseudomonadati</taxon>
        <taxon>Campylobacterota</taxon>
        <taxon>Epsilonproteobacteria</taxon>
        <taxon>Campylobacterales</taxon>
        <taxon>Campylobacteraceae</taxon>
        <taxon>Campylobacter</taxon>
    </lineage>
</organism>
<keyword evidence="11" id="KW-0175">Coiled coil</keyword>
<comment type="subcellular location">
    <subcellularLocation>
        <location evidence="2">Cell outer membrane</location>
    </subcellularLocation>
    <subcellularLocation>
        <location evidence="1">Cell surface</location>
    </subcellularLocation>
</comment>
<feature type="domain" description="Trimeric autotransporter adhesin YadA-like stalk" evidence="14">
    <location>
        <begin position="901"/>
        <end position="941"/>
    </location>
</feature>
<dbReference type="SUPFAM" id="SSF54523">
    <property type="entry name" value="Pili subunits"/>
    <property type="match status" value="1"/>
</dbReference>
<keyword evidence="4" id="KW-0813">Transport</keyword>
<feature type="domain" description="Trimeric autotransporter adhesin YadA-like head" evidence="13">
    <location>
        <begin position="15"/>
        <end position="39"/>
    </location>
</feature>
<proteinExistence type="inferred from homology"/>
<evidence type="ECO:0000259" key="13">
    <source>
        <dbReference type="Pfam" id="PF05658"/>
    </source>
</evidence>
<dbReference type="SUPFAM" id="SSF101967">
    <property type="entry name" value="Adhesin YadA, collagen-binding domain"/>
    <property type="match status" value="6"/>
</dbReference>
<feature type="domain" description="Trimeric autotransporter adhesin YadA-like head" evidence="13">
    <location>
        <begin position="488"/>
        <end position="509"/>
    </location>
</feature>
<evidence type="ECO:0000256" key="10">
    <source>
        <dbReference type="ARBA" id="ARBA00023237"/>
    </source>
</evidence>
<dbReference type="InterPro" id="IPR005594">
    <property type="entry name" value="YadA_C"/>
</dbReference>
<keyword evidence="8" id="KW-0653">Protein transport</keyword>
<feature type="domain" description="Trimeric autotransporter adhesin YadA-like head" evidence="13">
    <location>
        <begin position="311"/>
        <end position="332"/>
    </location>
</feature>
<feature type="coiled-coil region" evidence="11">
    <location>
        <begin position="1737"/>
        <end position="1873"/>
    </location>
</feature>
<keyword evidence="7" id="KW-0732">Signal</keyword>
<dbReference type="Proteomes" id="UP000476338">
    <property type="component" value="Unassembled WGS sequence"/>
</dbReference>
<dbReference type="GO" id="GO:0009279">
    <property type="term" value="C:cell outer membrane"/>
    <property type="evidence" value="ECO:0007669"/>
    <property type="project" value="UniProtKB-SubCell"/>
</dbReference>
<feature type="domain" description="Trimeric autotransporter adhesin YadA-like head" evidence="13">
    <location>
        <begin position="805"/>
        <end position="831"/>
    </location>
</feature>
<evidence type="ECO:0000256" key="6">
    <source>
        <dbReference type="ARBA" id="ARBA00022692"/>
    </source>
</evidence>
<evidence type="ECO:0000313" key="15">
    <source>
        <dbReference type="EMBL" id="MSN95964.1"/>
    </source>
</evidence>
<accession>A0A6L5WG20</accession>
<evidence type="ECO:0000259" key="14">
    <source>
        <dbReference type="Pfam" id="PF05662"/>
    </source>
</evidence>
<dbReference type="InterPro" id="IPR045584">
    <property type="entry name" value="Pilin-like"/>
</dbReference>
<dbReference type="Pfam" id="PF03895">
    <property type="entry name" value="YadA_anchor"/>
    <property type="match status" value="1"/>
</dbReference>
<dbReference type="Gene3D" id="2.150.10.10">
    <property type="entry name" value="Serralysin-like metalloprotease, C-terminal"/>
    <property type="match status" value="8"/>
</dbReference>
<reference evidence="15 16" key="1">
    <citation type="submission" date="2019-09" db="EMBL/GenBank/DDBJ databases">
        <authorList>
            <person name="Silva M."/>
            <person name="Pereira G."/>
            <person name="Lopes-Da-Costa L."/>
            <person name="Silva E."/>
        </authorList>
    </citation>
    <scope>NUCLEOTIDE SEQUENCE [LARGE SCALE GENOMIC DNA]</scope>
    <source>
        <strain evidence="15 16">FMV-PI01</strain>
    </source>
</reference>
<comment type="caution">
    <text evidence="15">The sequence shown here is derived from an EMBL/GenBank/DDBJ whole genome shotgun (WGS) entry which is preliminary data.</text>
</comment>
<dbReference type="GO" id="GO:0009986">
    <property type="term" value="C:cell surface"/>
    <property type="evidence" value="ECO:0007669"/>
    <property type="project" value="UniProtKB-SubCell"/>
</dbReference>
<gene>
    <name evidence="15" type="ORF">F1B92_01930</name>
</gene>
<dbReference type="Pfam" id="PF05658">
    <property type="entry name" value="YadA_head"/>
    <property type="match status" value="10"/>
</dbReference>
<keyword evidence="9" id="KW-0472">Membrane</keyword>
<feature type="domain" description="Trimeric autotransporter adhesin YadA-like C-terminal membrane anchor" evidence="12">
    <location>
        <begin position="2068"/>
        <end position="2128"/>
    </location>
</feature>
<feature type="coiled-coil region" evidence="11">
    <location>
        <begin position="768"/>
        <end position="795"/>
    </location>
</feature>
<evidence type="ECO:0000256" key="8">
    <source>
        <dbReference type="ARBA" id="ARBA00022927"/>
    </source>
</evidence>